<sequence>MKRWYVFISILLVSITYISLSAYAKSSQTFSAGVIAQEQIFPIKELQLGYYARCILVSAQKEDAFYSACYLKKQPQSNWLAESAGARCEIKCTTYLDKNGHSQTTYFTAQ</sequence>
<dbReference type="AlphaFoldDB" id="A0A1Q2H3N6"/>
<protein>
    <recommendedName>
        <fullName evidence="4">DUF1496 domain-containing protein</fullName>
    </recommendedName>
</protein>
<evidence type="ECO:0008006" key="4">
    <source>
        <dbReference type="Google" id="ProtNLM"/>
    </source>
</evidence>
<accession>A0A1Q2H3N6</accession>
<organism evidence="2 3">
    <name type="scientific">Pseudoalteromonas aliena</name>
    <dbReference type="NCBI Taxonomy" id="247523"/>
    <lineage>
        <taxon>Bacteria</taxon>
        <taxon>Pseudomonadati</taxon>
        <taxon>Pseudomonadota</taxon>
        <taxon>Gammaproteobacteria</taxon>
        <taxon>Alteromonadales</taxon>
        <taxon>Pseudoalteromonadaceae</taxon>
        <taxon>Pseudoalteromonas</taxon>
    </lineage>
</organism>
<name>A0A1Q2H3N6_9GAMM</name>
<proteinExistence type="predicted"/>
<feature type="signal peptide" evidence="1">
    <location>
        <begin position="1"/>
        <end position="24"/>
    </location>
</feature>
<feature type="chain" id="PRO_5013224618" description="DUF1496 domain-containing protein" evidence="1">
    <location>
        <begin position="25"/>
        <end position="110"/>
    </location>
</feature>
<evidence type="ECO:0000313" key="2">
    <source>
        <dbReference type="EMBL" id="AQQ01975.1"/>
    </source>
</evidence>
<gene>
    <name evidence="2" type="ORF">B0W48_01910</name>
</gene>
<dbReference type="KEGG" id="paln:B0W48_01910"/>
<reference evidence="2 3" key="1">
    <citation type="submission" date="2017-02" db="EMBL/GenBank/DDBJ databases">
        <title>Complete genome sequence of the cold-active Pseudoalteromonas aliena strain EH1 isolated from Arctic seawater.</title>
        <authorList>
            <person name="Kim E."/>
            <person name="Heo E."/>
            <person name="Kim H."/>
            <person name="Kim D."/>
        </authorList>
    </citation>
    <scope>NUCLEOTIDE SEQUENCE [LARGE SCALE GENOMIC DNA]</scope>
    <source>
        <strain evidence="2 3">EH1</strain>
    </source>
</reference>
<evidence type="ECO:0000313" key="3">
    <source>
        <dbReference type="Proteomes" id="UP000188243"/>
    </source>
</evidence>
<dbReference type="RefSeq" id="WP_077538786.1">
    <property type="nucleotide sequence ID" value="NZ_CANLYY010000080.1"/>
</dbReference>
<dbReference type="EMBL" id="CP019628">
    <property type="protein sequence ID" value="AQQ01975.1"/>
    <property type="molecule type" value="Genomic_DNA"/>
</dbReference>
<evidence type="ECO:0000256" key="1">
    <source>
        <dbReference type="SAM" id="SignalP"/>
    </source>
</evidence>
<keyword evidence="1" id="KW-0732">Signal</keyword>
<dbReference type="Proteomes" id="UP000188243">
    <property type="component" value="Chromosome"/>
</dbReference>